<comment type="caution">
    <text evidence="1">The sequence shown here is derived from an EMBL/GenBank/DDBJ whole genome shotgun (WGS) entry which is preliminary data.</text>
</comment>
<protein>
    <submittedName>
        <fullName evidence="1">Uncharacterized protein</fullName>
    </submittedName>
</protein>
<dbReference type="OrthoDB" id="10427710at2759"/>
<evidence type="ECO:0000313" key="1">
    <source>
        <dbReference type="EMBL" id="KAG2311712.1"/>
    </source>
</evidence>
<evidence type="ECO:0000313" key="2">
    <source>
        <dbReference type="Proteomes" id="UP000886595"/>
    </source>
</evidence>
<dbReference type="EMBL" id="JAAMPC010000005">
    <property type="protein sequence ID" value="KAG2311712.1"/>
    <property type="molecule type" value="Genomic_DNA"/>
</dbReference>
<dbReference type="Proteomes" id="UP000886595">
    <property type="component" value="Unassembled WGS sequence"/>
</dbReference>
<proteinExistence type="predicted"/>
<keyword evidence="2" id="KW-1185">Reference proteome</keyword>
<name>A0A8X8AVG3_BRACI</name>
<reference evidence="1 2" key="1">
    <citation type="submission" date="2020-02" db="EMBL/GenBank/DDBJ databases">
        <authorList>
            <person name="Ma Q."/>
            <person name="Huang Y."/>
            <person name="Song X."/>
            <person name="Pei D."/>
        </authorList>
    </citation>
    <scope>NUCLEOTIDE SEQUENCE [LARGE SCALE GENOMIC DNA]</scope>
    <source>
        <strain evidence="1">Sxm20200214</strain>
        <tissue evidence="1">Leaf</tissue>
    </source>
</reference>
<sequence length="136" mass="15390">MDENRGCISVDATPIGGTKWKQRSIDHKDIMELHTHEHFGRAGRSDTYLGELVELNQSDPYISVLSDLGDTTLELSELSDTEDGAGLAAERNRSFQPKEKFIKSSIWTCFFPNSTRPFLSPFQSHSHQEYQEGVNK</sequence>
<accession>A0A8X8AVG3</accession>
<dbReference type="AlphaFoldDB" id="A0A8X8AVG3"/>
<organism evidence="1 2">
    <name type="scientific">Brassica carinata</name>
    <name type="common">Ethiopian mustard</name>
    <name type="synonym">Abyssinian cabbage</name>
    <dbReference type="NCBI Taxonomy" id="52824"/>
    <lineage>
        <taxon>Eukaryota</taxon>
        <taxon>Viridiplantae</taxon>
        <taxon>Streptophyta</taxon>
        <taxon>Embryophyta</taxon>
        <taxon>Tracheophyta</taxon>
        <taxon>Spermatophyta</taxon>
        <taxon>Magnoliopsida</taxon>
        <taxon>eudicotyledons</taxon>
        <taxon>Gunneridae</taxon>
        <taxon>Pentapetalae</taxon>
        <taxon>rosids</taxon>
        <taxon>malvids</taxon>
        <taxon>Brassicales</taxon>
        <taxon>Brassicaceae</taxon>
        <taxon>Brassiceae</taxon>
        <taxon>Brassica</taxon>
    </lineage>
</organism>
<gene>
    <name evidence="1" type="ORF">Bca52824_023269</name>
</gene>